<dbReference type="InterPro" id="IPR032710">
    <property type="entry name" value="NTF2-like_dom_sf"/>
</dbReference>
<organism evidence="2 3">
    <name type="scientific">Nocardia donostiensis</name>
    <dbReference type="NCBI Taxonomy" id="1538463"/>
    <lineage>
        <taxon>Bacteria</taxon>
        <taxon>Bacillati</taxon>
        <taxon>Actinomycetota</taxon>
        <taxon>Actinomycetes</taxon>
        <taxon>Mycobacteriales</taxon>
        <taxon>Nocardiaceae</taxon>
        <taxon>Nocardia</taxon>
    </lineage>
</organism>
<evidence type="ECO:0000259" key="1">
    <source>
        <dbReference type="Pfam" id="PF12680"/>
    </source>
</evidence>
<gene>
    <name evidence="2" type="ORF">B0T46_03245</name>
</gene>
<dbReference type="InterPro" id="IPR037401">
    <property type="entry name" value="SnoaL-like"/>
</dbReference>
<accession>A0A1W0BM35</accession>
<dbReference type="EMBL" id="MUMY01000002">
    <property type="protein sequence ID" value="ONM50118.1"/>
    <property type="molecule type" value="Genomic_DNA"/>
</dbReference>
<sequence>MTPWPDIHRRVVEAFAAGWQRPHPHAWDDLLAEDVVLDQPLLRSGNGLRLWQQEVDRLLTFLPDIHGEVSSWAGRDDVVFIRIRLSATAGGKPLSFTAVDQLHLDAAGVVVGRESFFDPTPVLTTLLKRPRTWGAWWRSGLGPLLGRRRFLTS</sequence>
<comment type="caution">
    <text evidence="2">The sequence shown here is derived from an EMBL/GenBank/DDBJ whole genome shotgun (WGS) entry which is preliminary data.</text>
</comment>
<dbReference type="OrthoDB" id="8229984at2"/>
<evidence type="ECO:0000313" key="3">
    <source>
        <dbReference type="Proteomes" id="UP000188836"/>
    </source>
</evidence>
<dbReference type="Pfam" id="PF12680">
    <property type="entry name" value="SnoaL_2"/>
    <property type="match status" value="1"/>
</dbReference>
<reference evidence="2 3" key="1">
    <citation type="journal article" date="2016" name="Antonie Van Leeuwenhoek">
        <title>Nocardia donostiensis sp. nov., isolated from human respiratory specimens.</title>
        <authorList>
            <person name="Ercibengoa M."/>
            <person name="Bell M."/>
            <person name="Marimon J.M."/>
            <person name="Humrighouse B."/>
            <person name="Klenk H.P."/>
            <person name="Potter G."/>
            <person name="Perez-Trallero E."/>
        </authorList>
    </citation>
    <scope>NUCLEOTIDE SEQUENCE [LARGE SCALE GENOMIC DNA]</scope>
    <source>
        <strain evidence="2 3">X1655</strain>
    </source>
</reference>
<dbReference type="Gene3D" id="3.10.450.50">
    <property type="match status" value="1"/>
</dbReference>
<name>A0A1W0BM35_9NOCA</name>
<dbReference type="Proteomes" id="UP000188836">
    <property type="component" value="Unassembled WGS sequence"/>
</dbReference>
<keyword evidence="3" id="KW-1185">Reference proteome</keyword>
<proteinExistence type="predicted"/>
<dbReference type="STRING" id="1538463.B0T36_07340"/>
<protein>
    <recommendedName>
        <fullName evidence="1">SnoaL-like domain-containing protein</fullName>
    </recommendedName>
</protein>
<evidence type="ECO:0000313" key="2">
    <source>
        <dbReference type="EMBL" id="ONM50118.1"/>
    </source>
</evidence>
<dbReference type="SUPFAM" id="SSF54427">
    <property type="entry name" value="NTF2-like"/>
    <property type="match status" value="1"/>
</dbReference>
<dbReference type="AlphaFoldDB" id="A0A1W0BM35"/>
<feature type="domain" description="SnoaL-like" evidence="1">
    <location>
        <begin position="12"/>
        <end position="106"/>
    </location>
</feature>